<dbReference type="Proteomes" id="UP000297452">
    <property type="component" value="Unassembled WGS sequence"/>
</dbReference>
<evidence type="ECO:0000313" key="2">
    <source>
        <dbReference type="Proteomes" id="UP000297452"/>
    </source>
</evidence>
<keyword evidence="2" id="KW-1185">Reference proteome</keyword>
<accession>A0A4Z1HIS8</accession>
<proteinExistence type="predicted"/>
<sequence>MDFLLENVFVPCCENLTPTNTGSYQSPPRELTHFFSPVVMNPLEALNHRPESFSLLDTPYIIQITPVFREGEYRMGQRPSQYFIRVPENSESEGPNKFVRFVSTGNLSGEDEWKHLHFGEEGMIRERPLVGYVRILGIMTGRMKWYFGRRNNVWSVQEDHSAKAFVEILAQHMGFILG</sequence>
<name>A0A4Z1HIS8_9HELO</name>
<dbReference type="AlphaFoldDB" id="A0A4Z1HIS8"/>
<organism evidence="1 2">
    <name type="scientific">Botryotinia narcissicola</name>
    <dbReference type="NCBI Taxonomy" id="278944"/>
    <lineage>
        <taxon>Eukaryota</taxon>
        <taxon>Fungi</taxon>
        <taxon>Dikarya</taxon>
        <taxon>Ascomycota</taxon>
        <taxon>Pezizomycotina</taxon>
        <taxon>Leotiomycetes</taxon>
        <taxon>Helotiales</taxon>
        <taxon>Sclerotiniaceae</taxon>
        <taxon>Botryotinia</taxon>
    </lineage>
</organism>
<reference evidence="1 2" key="1">
    <citation type="submission" date="2017-12" db="EMBL/GenBank/DDBJ databases">
        <title>Comparative genomics of Botrytis spp.</title>
        <authorList>
            <person name="Valero-Jimenez C.A."/>
            <person name="Tapia P."/>
            <person name="Veloso J."/>
            <person name="Silva-Moreno E."/>
            <person name="Staats M."/>
            <person name="Valdes J.H."/>
            <person name="Van Kan J.A.L."/>
        </authorList>
    </citation>
    <scope>NUCLEOTIDE SEQUENCE [LARGE SCALE GENOMIC DNA]</scope>
    <source>
        <strain evidence="1 2">MUCL2120</strain>
    </source>
</reference>
<dbReference type="EMBL" id="PQXJ01000571">
    <property type="protein sequence ID" value="TGO46690.1"/>
    <property type="molecule type" value="Genomic_DNA"/>
</dbReference>
<gene>
    <name evidence="1" type="ORF">BOTNAR_0571g00010</name>
</gene>
<protein>
    <submittedName>
        <fullName evidence="1">Uncharacterized protein</fullName>
    </submittedName>
</protein>
<comment type="caution">
    <text evidence="1">The sequence shown here is derived from an EMBL/GenBank/DDBJ whole genome shotgun (WGS) entry which is preliminary data.</text>
</comment>
<evidence type="ECO:0000313" key="1">
    <source>
        <dbReference type="EMBL" id="TGO46690.1"/>
    </source>
</evidence>
<dbReference type="OrthoDB" id="10284168at2759"/>